<sequence>MSMNIWEKIFDYDPNGVLVVNENLRVEAVNSGFINMFKLNGTDVIGRAVNDFFDDIDDFVDFTIGKIKNKKQIKEYPEKSIILSEVMFRIDNENLIVKIFHDITLQEKNEKEMKNLKIQVIGELEKIVDKQMKVGQEIASILGETTGETKASLVKLLEILKKEDR</sequence>
<dbReference type="SUPFAM" id="SSF55785">
    <property type="entry name" value="PYP-like sensor domain (PAS domain)"/>
    <property type="match status" value="1"/>
</dbReference>
<accession>A0AAU9DX91</accession>
<name>A0AAU9DX91_9FUSO</name>
<evidence type="ECO:0000259" key="1">
    <source>
        <dbReference type="Pfam" id="PF13426"/>
    </source>
</evidence>
<proteinExistence type="predicted"/>
<dbReference type="InterPro" id="IPR000014">
    <property type="entry name" value="PAS"/>
</dbReference>
<gene>
    <name evidence="2" type="ORF">HLVA_16000</name>
</gene>
<dbReference type="InterPro" id="IPR035965">
    <property type="entry name" value="PAS-like_dom_sf"/>
</dbReference>
<dbReference type="Gene3D" id="3.30.450.20">
    <property type="entry name" value="PAS domain"/>
    <property type="match status" value="1"/>
</dbReference>
<dbReference type="AlphaFoldDB" id="A0AAU9DX91"/>
<dbReference type="RefSeq" id="WP_307903876.1">
    <property type="nucleotide sequence ID" value="NZ_AP027059.1"/>
</dbReference>
<dbReference type="EMBL" id="AP027059">
    <property type="protein sequence ID" value="BDU51031.1"/>
    <property type="molecule type" value="Genomic_DNA"/>
</dbReference>
<dbReference type="Pfam" id="PF13426">
    <property type="entry name" value="PAS_9"/>
    <property type="match status" value="1"/>
</dbReference>
<evidence type="ECO:0000313" key="3">
    <source>
        <dbReference type="Proteomes" id="UP001321582"/>
    </source>
</evidence>
<keyword evidence="3" id="KW-1185">Reference proteome</keyword>
<reference evidence="2 3" key="1">
    <citation type="submission" date="2022-11" db="EMBL/GenBank/DDBJ databases">
        <title>Haliovirga abyssi gen. nov., sp. nov., a mesophilic fermentative bacterium isolated from the Iheya North hydrothermal field and the proposal of Haliovirgaceae fam. nov.</title>
        <authorList>
            <person name="Miyazaki U."/>
            <person name="Tame A."/>
            <person name="Miyazaki J."/>
            <person name="Takai K."/>
            <person name="Sawayama S."/>
            <person name="Kitajima M."/>
            <person name="Okamoto A."/>
            <person name="Nakagawa S."/>
        </authorList>
    </citation>
    <scope>NUCLEOTIDE SEQUENCE [LARGE SCALE GENOMIC DNA]</scope>
    <source>
        <strain evidence="2 3">IC12</strain>
    </source>
</reference>
<organism evidence="2 3">
    <name type="scientific">Haliovirga abyssi</name>
    <dbReference type="NCBI Taxonomy" id="2996794"/>
    <lineage>
        <taxon>Bacteria</taxon>
        <taxon>Fusobacteriati</taxon>
        <taxon>Fusobacteriota</taxon>
        <taxon>Fusobacteriia</taxon>
        <taxon>Fusobacteriales</taxon>
        <taxon>Haliovirgaceae</taxon>
        <taxon>Haliovirga</taxon>
    </lineage>
</organism>
<feature type="domain" description="PAS" evidence="1">
    <location>
        <begin position="14"/>
        <end position="104"/>
    </location>
</feature>
<evidence type="ECO:0000313" key="2">
    <source>
        <dbReference type="EMBL" id="BDU51031.1"/>
    </source>
</evidence>
<protein>
    <recommendedName>
        <fullName evidence="1">PAS domain-containing protein</fullName>
    </recommendedName>
</protein>
<dbReference type="KEGG" id="haby:HLVA_16000"/>
<dbReference type="Proteomes" id="UP001321582">
    <property type="component" value="Chromosome"/>
</dbReference>